<proteinExistence type="predicted"/>
<protein>
    <submittedName>
        <fullName evidence="2">Twin transmembrane helix small protein</fullName>
    </submittedName>
</protein>
<dbReference type="EMBL" id="JADJEV010000002">
    <property type="protein sequence ID" value="MBK6972125.1"/>
    <property type="molecule type" value="Genomic_DNA"/>
</dbReference>
<name>A0A9D7E397_9PROT</name>
<dbReference type="NCBIfam" id="NF033233">
    <property type="entry name" value="twin_helix"/>
    <property type="match status" value="1"/>
</dbReference>
<organism evidence="2 3">
    <name type="scientific">Candidatus Methylophosphatis roskildensis</name>
    <dbReference type="NCBI Taxonomy" id="2899263"/>
    <lineage>
        <taxon>Bacteria</taxon>
        <taxon>Pseudomonadati</taxon>
        <taxon>Pseudomonadota</taxon>
        <taxon>Betaproteobacteria</taxon>
        <taxon>Nitrosomonadales</taxon>
        <taxon>Sterolibacteriaceae</taxon>
        <taxon>Candidatus Methylophosphatis</taxon>
    </lineage>
</organism>
<feature type="transmembrane region" description="Helical" evidence="1">
    <location>
        <begin position="43"/>
        <end position="63"/>
    </location>
</feature>
<evidence type="ECO:0000256" key="1">
    <source>
        <dbReference type="SAM" id="Phobius"/>
    </source>
</evidence>
<evidence type="ECO:0000313" key="2">
    <source>
        <dbReference type="EMBL" id="MBK6972125.1"/>
    </source>
</evidence>
<sequence length="67" mass="7406">MRLVVIVFLLLIVASLGSALMFLFKDRGDPEVSRRMAKALALRVGLSIALFLMLMGGYYFGLLTGRL</sequence>
<keyword evidence="1" id="KW-1133">Transmembrane helix</keyword>
<accession>A0A9D7E397</accession>
<gene>
    <name evidence="2" type="ORF">IPH26_03940</name>
</gene>
<keyword evidence="1" id="KW-0472">Membrane</keyword>
<dbReference type="AlphaFoldDB" id="A0A9D7E397"/>
<dbReference type="Pfam" id="PF11137">
    <property type="entry name" value="DUF2909"/>
    <property type="match status" value="1"/>
</dbReference>
<comment type="caution">
    <text evidence="2">The sequence shown here is derived from an EMBL/GenBank/DDBJ whole genome shotgun (WGS) entry which is preliminary data.</text>
</comment>
<keyword evidence="1 2" id="KW-0812">Transmembrane</keyword>
<dbReference type="Proteomes" id="UP000807785">
    <property type="component" value="Unassembled WGS sequence"/>
</dbReference>
<reference evidence="2" key="1">
    <citation type="submission" date="2020-10" db="EMBL/GenBank/DDBJ databases">
        <title>Connecting structure to function with the recovery of over 1000 high-quality activated sludge metagenome-assembled genomes encoding full-length rRNA genes using long-read sequencing.</title>
        <authorList>
            <person name="Singleton C.M."/>
            <person name="Petriglieri F."/>
            <person name="Kristensen J.M."/>
            <person name="Kirkegaard R.H."/>
            <person name="Michaelsen T.Y."/>
            <person name="Andersen M.H."/>
            <person name="Karst S.M."/>
            <person name="Dueholm M.S."/>
            <person name="Nielsen P.H."/>
            <person name="Albertsen M."/>
        </authorList>
    </citation>
    <scope>NUCLEOTIDE SEQUENCE</scope>
    <source>
        <strain evidence="2">Bjer_18-Q3-R1-45_BAT3C.347</strain>
    </source>
</reference>
<evidence type="ECO:0000313" key="3">
    <source>
        <dbReference type="Proteomes" id="UP000807785"/>
    </source>
</evidence>
<dbReference type="InterPro" id="IPR021313">
    <property type="entry name" value="DUF2909"/>
</dbReference>